<dbReference type="AlphaFoldDB" id="A0A1H7RHR8"/>
<evidence type="ECO:0000313" key="5">
    <source>
        <dbReference type="Proteomes" id="UP000198677"/>
    </source>
</evidence>
<evidence type="ECO:0000259" key="2">
    <source>
        <dbReference type="Pfam" id="PF05088"/>
    </source>
</evidence>
<accession>A0A1H7RHR8</accession>
<gene>
    <name evidence="4" type="ORF">SAMN05444583_111100</name>
</gene>
<sequence>MGNVATVTGRKAPDVRSDDPASPPATLRFAPTGGDGSGALIATLTWPDGAPLLADLVETFAHMGLCVAAHELVRDNDRSPATDEHRFTFCPTDFPWTPDTAELVSLAFTATATGTVEVDGFLRLVAAAQLPWTDAVLVRAASRYLRQVGLELSEPTIIDLLVAQPEFVRALVALFHARLDPSVGSREVLVDRATAELTRSVAETSTLSEDRLLRALWSFVTATLRTNWFQDGTRRGGPSAFKIDPSLLTVRAAVTPFREIFVHGPRLEGSHLRGGPISRGGLRWSDRPDDFRTEVLGLMKTQTVKNSLIVPMGAKGAFVVRAADPTPEQVRRAYRDFIGALLDVTDNIVDGRTVHPADTVVHDTPDPYLVVAADKGTARFSDLANDISTERGFWLGDAFASGGSSGYDHKRMGITARGAWGSVRRHLAELGLAVDTDPVTVVGIGDMSGDVFGNGMLLSRQLRLIAAFDHRHVFLDPDPEPERSYRERERLAALPHSSWDDYDRTVISPGGGVWPRTAKVVPLSPQARRRLGVEATELPPHEVIRAILRAQVDLLWNGGIGTYVKASSDTNADAADPANDTVRVDAATLRCRVIGEGGNLGLTQRARVEFALAGGKVNADFIDNAAGVATSDREVNLKIALDAAVRSGDLPSGDRDPVLAALEDDVAEAVLADCDRQSLAISLAEANASFLLSKHERLIENLEQSVALDRAMEVLPTAAELAARQRAGTGLVRPEIAVLLAMSKNLVRSELLDSSSIDDPVFADVLLDYFPGPIRDRLGAGLRRHRVAREIVAVILANEIIDRVGPGFIHRLEERLGASTPQIVLAYSVVRAAFDVDRLWHRILTLPDIDQDARFGLLFGVQDLIERATSWLLRHRDPAADPRAEVARLTPTVAALAADLPPLGGGLDEGLMSLRELSQAPALGETTDRSGRPVAYVSRVYREIGQAFGLDWLAEAIPADASADHWDSMAADAIEDDLYERWHALVAIVLRDAGPDASATDAIDRWRSANPTGSARLVSLVGDLRRGGHVNGARGCVVNAELALAVRG</sequence>
<dbReference type="GO" id="GO:0006538">
    <property type="term" value="P:L-glutamate catabolic process"/>
    <property type="evidence" value="ECO:0007669"/>
    <property type="project" value="InterPro"/>
</dbReference>
<dbReference type="Pfam" id="PF21074">
    <property type="entry name" value="GDH_C"/>
    <property type="match status" value="2"/>
</dbReference>
<dbReference type="Gene3D" id="3.40.50.10860">
    <property type="entry name" value="Leucine Dehydrogenase, chain A, domain 1"/>
    <property type="match status" value="1"/>
</dbReference>
<protein>
    <submittedName>
        <fullName evidence="4">Glutamate dehydrogenase</fullName>
    </submittedName>
</protein>
<feature type="domain" description="NAD-glutamate dehydrogenase catalytic" evidence="2">
    <location>
        <begin position="198"/>
        <end position="683"/>
    </location>
</feature>
<dbReference type="PANTHER" id="PTHR43403:SF1">
    <property type="entry name" value="NAD-SPECIFIC GLUTAMATE DEHYDROGENASE"/>
    <property type="match status" value="1"/>
</dbReference>
<dbReference type="EMBL" id="FOAW01000011">
    <property type="protein sequence ID" value="SEL59649.1"/>
    <property type="molecule type" value="Genomic_DNA"/>
</dbReference>
<dbReference type="OrthoDB" id="9758052at2"/>
<evidence type="ECO:0000313" key="4">
    <source>
        <dbReference type="EMBL" id="SEL59649.1"/>
    </source>
</evidence>
<dbReference type="InterPro" id="IPR007780">
    <property type="entry name" value="NAD_Glu_DH_bac"/>
</dbReference>
<dbReference type="Gene3D" id="3.40.50.720">
    <property type="entry name" value="NAD(P)-binding Rossmann-like Domain"/>
    <property type="match status" value="1"/>
</dbReference>
<feature type="region of interest" description="Disordered" evidence="1">
    <location>
        <begin position="1"/>
        <end position="32"/>
    </location>
</feature>
<dbReference type="InterPro" id="IPR048381">
    <property type="entry name" value="GDH_C"/>
</dbReference>
<name>A0A1H7RHR8_9NOCA</name>
<dbReference type="InterPro" id="IPR036291">
    <property type="entry name" value="NAD(P)-bd_dom_sf"/>
</dbReference>
<evidence type="ECO:0000256" key="1">
    <source>
        <dbReference type="SAM" id="MobiDB-lite"/>
    </source>
</evidence>
<dbReference type="GO" id="GO:0004069">
    <property type="term" value="F:L-aspartate:2-oxoglutarate aminotransferase activity"/>
    <property type="evidence" value="ECO:0007669"/>
    <property type="project" value="InterPro"/>
</dbReference>
<dbReference type="PANTHER" id="PTHR43403">
    <property type="entry name" value="NAD-SPECIFIC GLUTAMATE DEHYDROGENASE"/>
    <property type="match status" value="1"/>
</dbReference>
<dbReference type="InterPro" id="IPR046346">
    <property type="entry name" value="Aminoacid_DH-like_N_sf"/>
</dbReference>
<dbReference type="Pfam" id="PF21078">
    <property type="entry name" value="GDH_HM3"/>
    <property type="match status" value="1"/>
</dbReference>
<organism evidence="4 5">
    <name type="scientific">Rhodococcus maanshanensis</name>
    <dbReference type="NCBI Taxonomy" id="183556"/>
    <lineage>
        <taxon>Bacteria</taxon>
        <taxon>Bacillati</taxon>
        <taxon>Actinomycetota</taxon>
        <taxon>Actinomycetes</taxon>
        <taxon>Mycobacteriales</taxon>
        <taxon>Nocardiaceae</taxon>
        <taxon>Rhodococcus</taxon>
    </lineage>
</organism>
<feature type="domain" description="NAD-specific glutamate dehydrogenase C-terminal" evidence="3">
    <location>
        <begin position="728"/>
        <end position="902"/>
    </location>
</feature>
<keyword evidence="5" id="KW-1185">Reference proteome</keyword>
<evidence type="ECO:0000259" key="3">
    <source>
        <dbReference type="Pfam" id="PF21074"/>
    </source>
</evidence>
<dbReference type="GO" id="GO:0004352">
    <property type="term" value="F:glutamate dehydrogenase (NAD+) activity"/>
    <property type="evidence" value="ECO:0007669"/>
    <property type="project" value="InterPro"/>
</dbReference>
<reference evidence="5" key="1">
    <citation type="submission" date="2016-10" db="EMBL/GenBank/DDBJ databases">
        <authorList>
            <person name="Varghese N."/>
            <person name="Submissions S."/>
        </authorList>
    </citation>
    <scope>NUCLEOTIDE SEQUENCE [LARGE SCALE GENOMIC DNA]</scope>
    <source>
        <strain evidence="5">DSM 44675</strain>
    </source>
</reference>
<dbReference type="SUPFAM" id="SSF51735">
    <property type="entry name" value="NAD(P)-binding Rossmann-fold domains"/>
    <property type="match status" value="1"/>
</dbReference>
<dbReference type="RefSeq" id="WP_072752537.1">
    <property type="nucleotide sequence ID" value="NZ_FOAW01000011.1"/>
</dbReference>
<dbReference type="InterPro" id="IPR049056">
    <property type="entry name" value="NAD_Glu_DH_HM3"/>
</dbReference>
<dbReference type="InterPro" id="IPR028971">
    <property type="entry name" value="NAD-GDH_cat"/>
</dbReference>
<dbReference type="Pfam" id="PF05088">
    <property type="entry name" value="Bac_GDH_CD"/>
    <property type="match status" value="1"/>
</dbReference>
<proteinExistence type="predicted"/>
<dbReference type="Proteomes" id="UP000198677">
    <property type="component" value="Unassembled WGS sequence"/>
</dbReference>
<dbReference type="SUPFAM" id="SSF53223">
    <property type="entry name" value="Aminoacid dehydrogenase-like, N-terminal domain"/>
    <property type="match status" value="1"/>
</dbReference>
<feature type="domain" description="NAD-specific glutamate dehydrogenase C-terminal" evidence="3">
    <location>
        <begin position="911"/>
        <end position="1042"/>
    </location>
</feature>